<dbReference type="Proteomes" id="UP000078544">
    <property type="component" value="Unassembled WGS sequence"/>
</dbReference>
<feature type="region of interest" description="Disordered" evidence="1">
    <location>
        <begin position="81"/>
        <end position="180"/>
    </location>
</feature>
<organism evidence="2 3">
    <name type="scientific">Moelleriella libera RCEF 2490</name>
    <dbReference type="NCBI Taxonomy" id="1081109"/>
    <lineage>
        <taxon>Eukaryota</taxon>
        <taxon>Fungi</taxon>
        <taxon>Dikarya</taxon>
        <taxon>Ascomycota</taxon>
        <taxon>Pezizomycotina</taxon>
        <taxon>Sordariomycetes</taxon>
        <taxon>Hypocreomycetidae</taxon>
        <taxon>Hypocreales</taxon>
        <taxon>Clavicipitaceae</taxon>
        <taxon>Moelleriella</taxon>
    </lineage>
</organism>
<accession>A0A168BH04</accession>
<proteinExistence type="predicted"/>
<dbReference type="OrthoDB" id="420187at2759"/>
<keyword evidence="3" id="KW-1185">Reference proteome</keyword>
<feature type="region of interest" description="Disordered" evidence="1">
    <location>
        <begin position="17"/>
        <end position="68"/>
    </location>
</feature>
<protein>
    <submittedName>
        <fullName evidence="2">Uncharacterized protein</fullName>
    </submittedName>
</protein>
<feature type="compositionally biased region" description="Pro residues" evidence="1">
    <location>
        <begin position="28"/>
        <end position="37"/>
    </location>
</feature>
<comment type="caution">
    <text evidence="2">The sequence shown here is derived from an EMBL/GenBank/DDBJ whole genome shotgun (WGS) entry which is preliminary data.</text>
</comment>
<feature type="compositionally biased region" description="Polar residues" evidence="1">
    <location>
        <begin position="133"/>
        <end position="164"/>
    </location>
</feature>
<sequence length="1549" mass="171164">MEQPSTPTTTTIAAASTAFLAEHDEPPVSSPDPPSTRPNPFDDSDISARKRRRTSASASPAPQLSIAPIVDMVADTSLDSTLPHVAPSIPTEQPPGVVPHTPHTDIDKVNGDSPIPPSSSQVTLSLRRAACHTGTSEPASPTPNQECALESTTGSQERSNSPTMSEPVGETPQLSDSASPPVELIAISDNEPEGGMDFSIDDAIILSSCQNTLPYNPMPNFPFTESGEEPMASLQRLINYLSSDSLADSKIVASVQMWIEEYLAFARSADTCLVGEAREAYRAFWIAFPAVTLQFSIKSPDFAKSNEARDVLVGYYSSFSSLTACMVNLDLQTFQQWISTEVRDRQCPEVYCARYLQQLHDILSIDACLVCSSDVTTPAFGWSRNDSGNYLVRNLQSGSDGIVANLSQLAALLAGLVPEMPKMMENLAPISQILSDSLQEAARIVSGTFGPELQAQARQQLEIGHTIWKAICEDLDLVLEKHVTHLGSDTAVALLQSLTDLLKCTMRGSHQQALDQVERYAQSFPETPSVYRVDAIVWQWRINVLEKAIRSSQMQLRVMAISKLCTDLVTVWRNASDAGNDEGIKFLEQLGLFVLQTGLIKYIFGSNCHPEIIVESSNILGFLIVVKMYTQDLTDEIWQVLSICQDPRVSEALARMVTHITNLFDYEALMGWCEKFQTLPLEGFTPAMRILWENVMNDIVLRCQTERHAPSLQPYALCLRLLRVASLRKTGLLTADADLQFAAIQKLRELFILGPDGEDRNSLYLSCIEDISQKSATSLGSLWFLYIATRGSAPREIQQLTEQHDLTKIVIEELAYSAQSSRQAEAFAILSGSSNMPRRELVACVIQLQPTLIDNELGKQLLDSLIGPDSPCAEDRKAGWFVVINAMKKSSLKNPFLQNCFTRYLPSLSAACFSDGMLEFIRERVLSLAGDDDDCALDDPDSQSQTGIEQLWRIILEAEDLSLVSQAILTLAVDLYLESGAMRSYSPARCKKLHVSLVTRCLTQMKKAADRIQGSYDVTVTNTAPGTTCDNTESMTGTDAEEDLHKEELVFKRSLQLLRIFLEKHQAHPRYSLADLRTLIPKSPAAMKGSLAELKYQAFDDNEATAIKVLQIGVQNTAACLLAQCQRETGFENFRLYFLGQALLLTEHQIGQALEDLGIRDHLLLVKKEGSTPLVADNVKPGSSQLEIEVLCQFDDMWEYLSMEQTFAEEIYDFLVQLPADWPLTQQFDSGQLKHTDVFLKRHPFKILYAIHAIRDHVAMARRRSLMNPETGSETSSSVSYQQTLGRALRLVVDAIGDPEILDGLSLELQLRIAGSLLQTFVTLFDEAVGSGTSFQSQDRMMPTPTRLVDILSLTDGEPSDKSLALIDRTVAAILRLGSASNEICTEITSGTDFLQTLVNFVLRDPRKAVRHSVCRLIEGAVIPRHQHLILEPGQPASGVQQQSHEAMLSSLSSAFLAALPGLLDHCSHPEEYFLVLRCLIERSYSFSRSAIDAERLARVTLDLLLEHTSIESIDTPDVSDPVATGLISILYFCLQSDENVARSEKIDE</sequence>
<name>A0A168BH04_9HYPO</name>
<dbReference type="STRING" id="1081109.A0A168BH04"/>
<evidence type="ECO:0000313" key="3">
    <source>
        <dbReference type="Proteomes" id="UP000078544"/>
    </source>
</evidence>
<dbReference type="EMBL" id="AZGY01000009">
    <property type="protein sequence ID" value="KZZ95294.1"/>
    <property type="molecule type" value="Genomic_DNA"/>
</dbReference>
<gene>
    <name evidence="2" type="ORF">AAL_04525</name>
</gene>
<reference evidence="2 3" key="1">
    <citation type="journal article" date="2016" name="Genome Biol. Evol.">
        <title>Divergent and convergent evolution of fungal pathogenicity.</title>
        <authorList>
            <person name="Shang Y."/>
            <person name="Xiao G."/>
            <person name="Zheng P."/>
            <person name="Cen K."/>
            <person name="Zhan S."/>
            <person name="Wang C."/>
        </authorList>
    </citation>
    <scope>NUCLEOTIDE SEQUENCE [LARGE SCALE GENOMIC DNA]</scope>
    <source>
        <strain evidence="2 3">RCEF 2490</strain>
    </source>
</reference>
<evidence type="ECO:0000313" key="2">
    <source>
        <dbReference type="EMBL" id="KZZ95294.1"/>
    </source>
</evidence>
<evidence type="ECO:0000256" key="1">
    <source>
        <dbReference type="SAM" id="MobiDB-lite"/>
    </source>
</evidence>